<gene>
    <name evidence="8" type="ORF">KC729_18030</name>
</gene>
<dbReference type="EMBL" id="JAGQHR010000759">
    <property type="protein sequence ID" value="MCA9729592.1"/>
    <property type="molecule type" value="Genomic_DNA"/>
</dbReference>
<dbReference type="InterPro" id="IPR009100">
    <property type="entry name" value="AcylCoA_DH/oxidase_NM_dom_sf"/>
</dbReference>
<dbReference type="PANTHER" id="PTHR43884:SF12">
    <property type="entry name" value="ISOVALERYL-COA DEHYDROGENASE, MITOCHONDRIAL-RELATED"/>
    <property type="match status" value="1"/>
</dbReference>
<dbReference type="InterPro" id="IPR037069">
    <property type="entry name" value="AcylCoA_DH/ox_N_sf"/>
</dbReference>
<keyword evidence="3" id="KW-0285">Flavoprotein</keyword>
<name>A0A956M3S6_UNCEI</name>
<dbReference type="InterPro" id="IPR006091">
    <property type="entry name" value="Acyl-CoA_Oxase/DH_mid-dom"/>
</dbReference>
<reference evidence="8" key="1">
    <citation type="submission" date="2020-04" db="EMBL/GenBank/DDBJ databases">
        <authorList>
            <person name="Zhang T."/>
        </authorList>
    </citation>
    <scope>NUCLEOTIDE SEQUENCE</scope>
    <source>
        <strain evidence="8">HKST-UBA01</strain>
    </source>
</reference>
<sequence length="253" mass="27153">MDFELSTEQLELARGVAQFAEAELNDDMIRRDREAEFSRSAWRACADLGLQGLPIPAEHGGQGQDLLTTILVMEALGRACVDNGLVFSLNAQLWSVQMPLLAYGTPEQRDRYLPGLCDGSRIGAHGMSEPDSGSDAMAMRTRAVRDGDGYRLNGRKTFATNGPEADFAVVFATVRPEMKALGVTAFLVDRSTPGVTFGPPIPKMGLRTSPMGDLILEDAAVPASARLGAEGQGLAVFSAAMEWERACIFAANL</sequence>
<dbReference type="PANTHER" id="PTHR43884">
    <property type="entry name" value="ACYL-COA DEHYDROGENASE"/>
    <property type="match status" value="1"/>
</dbReference>
<feature type="domain" description="Acyl-CoA oxidase/dehydrogenase middle" evidence="6">
    <location>
        <begin position="125"/>
        <end position="218"/>
    </location>
</feature>
<evidence type="ECO:0000256" key="5">
    <source>
        <dbReference type="ARBA" id="ARBA00023002"/>
    </source>
</evidence>
<dbReference type="AlphaFoldDB" id="A0A956M3S6"/>
<dbReference type="Gene3D" id="2.40.110.10">
    <property type="entry name" value="Butyryl-CoA Dehydrogenase, subunit A, domain 2"/>
    <property type="match status" value="1"/>
</dbReference>
<keyword evidence="5" id="KW-0560">Oxidoreductase</keyword>
<evidence type="ECO:0000256" key="1">
    <source>
        <dbReference type="ARBA" id="ARBA00001974"/>
    </source>
</evidence>
<feature type="domain" description="Acyl-CoA dehydrogenase/oxidase N-terminal" evidence="7">
    <location>
        <begin position="7"/>
        <end position="119"/>
    </location>
</feature>
<accession>A0A956M3S6</accession>
<dbReference type="FunFam" id="2.40.110.10:FF:000001">
    <property type="entry name" value="Acyl-CoA dehydrogenase, mitochondrial"/>
    <property type="match status" value="1"/>
</dbReference>
<evidence type="ECO:0000256" key="2">
    <source>
        <dbReference type="ARBA" id="ARBA00009347"/>
    </source>
</evidence>
<evidence type="ECO:0000256" key="4">
    <source>
        <dbReference type="ARBA" id="ARBA00022827"/>
    </source>
</evidence>
<evidence type="ECO:0000313" key="9">
    <source>
        <dbReference type="Proteomes" id="UP000697710"/>
    </source>
</evidence>
<proteinExistence type="inferred from homology"/>
<evidence type="ECO:0000259" key="6">
    <source>
        <dbReference type="Pfam" id="PF02770"/>
    </source>
</evidence>
<comment type="similarity">
    <text evidence="2">Belongs to the acyl-CoA dehydrogenase family.</text>
</comment>
<dbReference type="Proteomes" id="UP000697710">
    <property type="component" value="Unassembled WGS sequence"/>
</dbReference>
<dbReference type="Pfam" id="PF02771">
    <property type="entry name" value="Acyl-CoA_dh_N"/>
    <property type="match status" value="1"/>
</dbReference>
<evidence type="ECO:0000259" key="7">
    <source>
        <dbReference type="Pfam" id="PF02771"/>
    </source>
</evidence>
<dbReference type="Pfam" id="PF02770">
    <property type="entry name" value="Acyl-CoA_dh_M"/>
    <property type="match status" value="1"/>
</dbReference>
<dbReference type="SUPFAM" id="SSF56645">
    <property type="entry name" value="Acyl-CoA dehydrogenase NM domain-like"/>
    <property type="match status" value="1"/>
</dbReference>
<keyword evidence="4" id="KW-0274">FAD</keyword>
<dbReference type="GO" id="GO:0050660">
    <property type="term" value="F:flavin adenine dinucleotide binding"/>
    <property type="evidence" value="ECO:0007669"/>
    <property type="project" value="InterPro"/>
</dbReference>
<dbReference type="InterPro" id="IPR013786">
    <property type="entry name" value="AcylCoA_DH/ox_N"/>
</dbReference>
<comment type="cofactor">
    <cofactor evidence="1">
        <name>FAD</name>
        <dbReference type="ChEBI" id="CHEBI:57692"/>
    </cofactor>
</comment>
<evidence type="ECO:0000313" key="8">
    <source>
        <dbReference type="EMBL" id="MCA9729592.1"/>
    </source>
</evidence>
<dbReference type="GO" id="GO:0003995">
    <property type="term" value="F:acyl-CoA dehydrogenase activity"/>
    <property type="evidence" value="ECO:0007669"/>
    <property type="project" value="InterPro"/>
</dbReference>
<protein>
    <submittedName>
        <fullName evidence="8">Acyl-CoA dehydrogenase family protein</fullName>
    </submittedName>
</protein>
<organism evidence="8 9">
    <name type="scientific">Eiseniibacteriota bacterium</name>
    <dbReference type="NCBI Taxonomy" id="2212470"/>
    <lineage>
        <taxon>Bacteria</taxon>
        <taxon>Candidatus Eiseniibacteriota</taxon>
    </lineage>
</organism>
<dbReference type="InterPro" id="IPR006089">
    <property type="entry name" value="Acyl-CoA_DH_CS"/>
</dbReference>
<dbReference type="PROSITE" id="PS00072">
    <property type="entry name" value="ACYL_COA_DH_1"/>
    <property type="match status" value="1"/>
</dbReference>
<reference evidence="8" key="2">
    <citation type="journal article" date="2021" name="Microbiome">
        <title>Successional dynamics and alternative stable states in a saline activated sludge microbial community over 9 years.</title>
        <authorList>
            <person name="Wang Y."/>
            <person name="Ye J."/>
            <person name="Ju F."/>
            <person name="Liu L."/>
            <person name="Boyd J.A."/>
            <person name="Deng Y."/>
            <person name="Parks D.H."/>
            <person name="Jiang X."/>
            <person name="Yin X."/>
            <person name="Woodcroft B.J."/>
            <person name="Tyson G.W."/>
            <person name="Hugenholtz P."/>
            <person name="Polz M.F."/>
            <person name="Zhang T."/>
        </authorList>
    </citation>
    <scope>NUCLEOTIDE SEQUENCE</scope>
    <source>
        <strain evidence="8">HKST-UBA01</strain>
    </source>
</reference>
<comment type="caution">
    <text evidence="8">The sequence shown here is derived from an EMBL/GenBank/DDBJ whole genome shotgun (WGS) entry which is preliminary data.</text>
</comment>
<evidence type="ECO:0000256" key="3">
    <source>
        <dbReference type="ARBA" id="ARBA00022630"/>
    </source>
</evidence>
<dbReference type="Gene3D" id="1.10.540.10">
    <property type="entry name" value="Acyl-CoA dehydrogenase/oxidase, N-terminal domain"/>
    <property type="match status" value="1"/>
</dbReference>
<dbReference type="InterPro" id="IPR046373">
    <property type="entry name" value="Acyl-CoA_Oxase/DH_mid-dom_sf"/>
</dbReference>
<feature type="non-terminal residue" evidence="8">
    <location>
        <position position="253"/>
    </location>
</feature>